<dbReference type="AlphaFoldDB" id="A0A4R6RHA0"/>
<comment type="caution">
    <text evidence="1">The sequence shown here is derived from an EMBL/GenBank/DDBJ whole genome shotgun (WGS) entry which is preliminary data.</text>
</comment>
<organism evidence="1 2">
    <name type="scientific">Oharaeibacter diazotrophicus</name>
    <dbReference type="NCBI Taxonomy" id="1920512"/>
    <lineage>
        <taxon>Bacteria</taxon>
        <taxon>Pseudomonadati</taxon>
        <taxon>Pseudomonadota</taxon>
        <taxon>Alphaproteobacteria</taxon>
        <taxon>Hyphomicrobiales</taxon>
        <taxon>Pleomorphomonadaceae</taxon>
        <taxon>Oharaeibacter</taxon>
    </lineage>
</organism>
<dbReference type="EMBL" id="SNXY01000007">
    <property type="protein sequence ID" value="TDP85207.1"/>
    <property type="molecule type" value="Genomic_DNA"/>
</dbReference>
<protein>
    <submittedName>
        <fullName evidence="1">Putative DNA-binding protein (MmcQ/YjbR family)</fullName>
    </submittedName>
</protein>
<evidence type="ECO:0000313" key="2">
    <source>
        <dbReference type="Proteomes" id="UP000294547"/>
    </source>
</evidence>
<dbReference type="SUPFAM" id="SSF142906">
    <property type="entry name" value="YjbR-like"/>
    <property type="match status" value="1"/>
</dbReference>
<dbReference type="Proteomes" id="UP000294547">
    <property type="component" value="Unassembled WGS sequence"/>
</dbReference>
<accession>A0A4R6RHA0</accession>
<dbReference type="InterPro" id="IPR038056">
    <property type="entry name" value="YjbR-like_sf"/>
</dbReference>
<keyword evidence="1" id="KW-0238">DNA-binding</keyword>
<dbReference type="RefSeq" id="WP_126541069.1">
    <property type="nucleotide sequence ID" value="NZ_BSPM01000004.1"/>
</dbReference>
<dbReference type="InterPro" id="IPR058532">
    <property type="entry name" value="YjbR/MT2646/Rv2570-like"/>
</dbReference>
<sequence>MTGDDLRRLALALPEAEEKSHFGKADFRVRDKIFASLPDDARAVVKLTPEEQAFTMAAEPDLIAPATGAWGRKGWTVVHLADADETLIADLLRRAWNNVAPKRLRGG</sequence>
<keyword evidence="2" id="KW-1185">Reference proteome</keyword>
<dbReference type="OrthoDB" id="277063at2"/>
<name>A0A4R6RHA0_9HYPH</name>
<evidence type="ECO:0000313" key="1">
    <source>
        <dbReference type="EMBL" id="TDP85207.1"/>
    </source>
</evidence>
<dbReference type="Pfam" id="PF04237">
    <property type="entry name" value="YjbR"/>
    <property type="match status" value="1"/>
</dbReference>
<dbReference type="Gene3D" id="3.90.1150.30">
    <property type="match status" value="1"/>
</dbReference>
<dbReference type="GO" id="GO:0003677">
    <property type="term" value="F:DNA binding"/>
    <property type="evidence" value="ECO:0007669"/>
    <property type="project" value="UniProtKB-KW"/>
</dbReference>
<proteinExistence type="predicted"/>
<gene>
    <name evidence="1" type="ORF">EDD54_2055</name>
</gene>
<reference evidence="1 2" key="1">
    <citation type="submission" date="2019-03" db="EMBL/GenBank/DDBJ databases">
        <title>Genomic Encyclopedia of Type Strains, Phase IV (KMG-IV): sequencing the most valuable type-strain genomes for metagenomic binning, comparative biology and taxonomic classification.</title>
        <authorList>
            <person name="Goeker M."/>
        </authorList>
    </citation>
    <scope>NUCLEOTIDE SEQUENCE [LARGE SCALE GENOMIC DNA]</scope>
    <source>
        <strain evidence="1 2">DSM 102969</strain>
    </source>
</reference>